<keyword evidence="2" id="KW-1185">Reference proteome</keyword>
<evidence type="ECO:0000313" key="2">
    <source>
        <dbReference type="Proteomes" id="UP001352852"/>
    </source>
</evidence>
<dbReference type="EMBL" id="JAHUTJ010076123">
    <property type="protein sequence ID" value="MED6294598.1"/>
    <property type="molecule type" value="Genomic_DNA"/>
</dbReference>
<protein>
    <submittedName>
        <fullName evidence="1">Uncharacterized protein</fullName>
    </submittedName>
</protein>
<proteinExistence type="predicted"/>
<accession>A0ABU7F7B1</accession>
<reference evidence="1 2" key="1">
    <citation type="submission" date="2021-06" db="EMBL/GenBank/DDBJ databases">
        <authorList>
            <person name="Palmer J.M."/>
        </authorList>
    </citation>
    <scope>NUCLEOTIDE SEQUENCE [LARGE SCALE GENOMIC DNA]</scope>
    <source>
        <strain evidence="1 2">CL_MEX2019</strain>
        <tissue evidence="1">Muscle</tissue>
    </source>
</reference>
<name>A0ABU7F7B1_9TELE</name>
<dbReference type="Proteomes" id="UP001352852">
    <property type="component" value="Unassembled WGS sequence"/>
</dbReference>
<organism evidence="1 2">
    <name type="scientific">Characodon lateralis</name>
    <dbReference type="NCBI Taxonomy" id="208331"/>
    <lineage>
        <taxon>Eukaryota</taxon>
        <taxon>Metazoa</taxon>
        <taxon>Chordata</taxon>
        <taxon>Craniata</taxon>
        <taxon>Vertebrata</taxon>
        <taxon>Euteleostomi</taxon>
        <taxon>Actinopterygii</taxon>
        <taxon>Neopterygii</taxon>
        <taxon>Teleostei</taxon>
        <taxon>Neoteleostei</taxon>
        <taxon>Acanthomorphata</taxon>
        <taxon>Ovalentaria</taxon>
        <taxon>Atherinomorphae</taxon>
        <taxon>Cyprinodontiformes</taxon>
        <taxon>Goodeidae</taxon>
        <taxon>Characodon</taxon>
    </lineage>
</organism>
<gene>
    <name evidence="1" type="ORF">CHARACLAT_022762</name>
</gene>
<sequence>MSYAQTMCAHLEEDLQGKFISLWTTSTQTAGSLRENNERQTVKLLSTQQLQHLPYAFSASLQNAAASAQPGLLSLLLPLCQRKCTKS</sequence>
<evidence type="ECO:0000313" key="1">
    <source>
        <dbReference type="EMBL" id="MED6294598.1"/>
    </source>
</evidence>
<comment type="caution">
    <text evidence="1">The sequence shown here is derived from an EMBL/GenBank/DDBJ whole genome shotgun (WGS) entry which is preliminary data.</text>
</comment>